<keyword evidence="10" id="KW-1185">Reference proteome</keyword>
<evidence type="ECO:0000256" key="6">
    <source>
        <dbReference type="PIRNR" id="PIRNR000517"/>
    </source>
</evidence>
<feature type="modified residue" description="N6-(pyridoxal phosphate)lysine" evidence="7">
    <location>
        <position position="270"/>
    </location>
</feature>
<comment type="cofactor">
    <cofactor evidence="1 6 7">
        <name>pyridoxal 5'-phosphate</name>
        <dbReference type="ChEBI" id="CHEBI:597326"/>
    </cofactor>
</comment>
<dbReference type="PIRSF" id="PIRSF000517">
    <property type="entry name" value="Tyr_transaminase"/>
    <property type="match status" value="1"/>
</dbReference>
<evidence type="ECO:0000256" key="3">
    <source>
        <dbReference type="ARBA" id="ARBA00022576"/>
    </source>
</evidence>
<comment type="caution">
    <text evidence="9">The sequence shown here is derived from an EMBL/GenBank/DDBJ whole genome shotgun (WGS) entry which is preliminary data.</text>
</comment>
<gene>
    <name evidence="9" type="ORF">KP509_18G082700</name>
</gene>
<dbReference type="NCBIfam" id="TIGR01265">
    <property type="entry name" value="tyr_nico_aTase"/>
    <property type="match status" value="1"/>
</dbReference>
<evidence type="ECO:0000313" key="10">
    <source>
        <dbReference type="Proteomes" id="UP000825935"/>
    </source>
</evidence>
<dbReference type="OrthoDB" id="7042322at2759"/>
<evidence type="ECO:0000256" key="4">
    <source>
        <dbReference type="ARBA" id="ARBA00022679"/>
    </source>
</evidence>
<keyword evidence="3" id="KW-0032">Aminotransferase</keyword>
<dbReference type="CDD" id="cd00609">
    <property type="entry name" value="AAT_like"/>
    <property type="match status" value="1"/>
</dbReference>
<dbReference type="SUPFAM" id="SSF53383">
    <property type="entry name" value="PLP-dependent transferases"/>
    <property type="match status" value="1"/>
</dbReference>
<feature type="domain" description="Aminotransferase class I/classII large" evidence="8">
    <location>
        <begin position="61"/>
        <end position="426"/>
    </location>
</feature>
<dbReference type="EMBL" id="CM035423">
    <property type="protein sequence ID" value="KAH7366525.1"/>
    <property type="molecule type" value="Genomic_DNA"/>
</dbReference>
<dbReference type="GO" id="GO:0004838">
    <property type="term" value="F:L-tyrosine-2-oxoglutarate transaminase activity"/>
    <property type="evidence" value="ECO:0007669"/>
    <property type="project" value="TreeGrafter"/>
</dbReference>
<dbReference type="InterPro" id="IPR005958">
    <property type="entry name" value="TyrNic_aminoTrfase"/>
</dbReference>
<evidence type="ECO:0000313" key="9">
    <source>
        <dbReference type="EMBL" id="KAH7366525.1"/>
    </source>
</evidence>
<keyword evidence="4" id="KW-0808">Transferase</keyword>
<evidence type="ECO:0000256" key="5">
    <source>
        <dbReference type="ARBA" id="ARBA00022898"/>
    </source>
</evidence>
<reference evidence="9" key="1">
    <citation type="submission" date="2021-08" db="EMBL/GenBank/DDBJ databases">
        <title>WGS assembly of Ceratopteris richardii.</title>
        <authorList>
            <person name="Marchant D.B."/>
            <person name="Chen G."/>
            <person name="Jenkins J."/>
            <person name="Shu S."/>
            <person name="Leebens-Mack J."/>
            <person name="Grimwood J."/>
            <person name="Schmutz J."/>
            <person name="Soltis P."/>
            <person name="Soltis D."/>
            <person name="Chen Z.-H."/>
        </authorList>
    </citation>
    <scope>NUCLEOTIDE SEQUENCE</scope>
    <source>
        <strain evidence="9">Whitten #5841</strain>
        <tissue evidence="9">Leaf</tissue>
    </source>
</reference>
<comment type="similarity">
    <text evidence="2 6">Belongs to the class-I pyridoxal-phosphate-dependent aminotransferase family.</text>
</comment>
<dbReference type="FunFam" id="3.40.640.10:FF:000048">
    <property type="entry name" value="tyrosine aminotransferase"/>
    <property type="match status" value="1"/>
</dbReference>
<dbReference type="AlphaFoldDB" id="A0A8T2SRH3"/>
<dbReference type="PANTHER" id="PTHR45744:SF2">
    <property type="entry name" value="TYROSINE AMINOTRANSFERASE"/>
    <property type="match status" value="1"/>
</dbReference>
<dbReference type="GO" id="GO:0006572">
    <property type="term" value="P:L-tyrosine catabolic process"/>
    <property type="evidence" value="ECO:0007669"/>
    <property type="project" value="TreeGrafter"/>
</dbReference>
<dbReference type="OMA" id="EFCTRLA"/>
<keyword evidence="5 6" id="KW-0663">Pyridoxal phosphate</keyword>
<organism evidence="9 10">
    <name type="scientific">Ceratopteris richardii</name>
    <name type="common">Triangle waterfern</name>
    <dbReference type="NCBI Taxonomy" id="49495"/>
    <lineage>
        <taxon>Eukaryota</taxon>
        <taxon>Viridiplantae</taxon>
        <taxon>Streptophyta</taxon>
        <taxon>Embryophyta</taxon>
        <taxon>Tracheophyta</taxon>
        <taxon>Polypodiopsida</taxon>
        <taxon>Polypodiidae</taxon>
        <taxon>Polypodiales</taxon>
        <taxon>Pteridineae</taxon>
        <taxon>Pteridaceae</taxon>
        <taxon>Parkerioideae</taxon>
        <taxon>Ceratopteris</taxon>
    </lineage>
</organism>
<dbReference type="GO" id="GO:0030170">
    <property type="term" value="F:pyridoxal phosphate binding"/>
    <property type="evidence" value="ECO:0007669"/>
    <property type="project" value="InterPro"/>
</dbReference>
<dbReference type="Proteomes" id="UP000825935">
    <property type="component" value="Chromosome 18"/>
</dbReference>
<dbReference type="PANTHER" id="PTHR45744">
    <property type="entry name" value="TYROSINE AMINOTRANSFERASE"/>
    <property type="match status" value="1"/>
</dbReference>
<proteinExistence type="inferred from homology"/>
<accession>A0A8T2SRH3</accession>
<dbReference type="Pfam" id="PF00155">
    <property type="entry name" value="Aminotran_1_2"/>
    <property type="match status" value="1"/>
</dbReference>
<dbReference type="InterPro" id="IPR015424">
    <property type="entry name" value="PyrdxlP-dep_Trfase"/>
</dbReference>
<dbReference type="InterPro" id="IPR015421">
    <property type="entry name" value="PyrdxlP-dep_Trfase_major"/>
</dbReference>
<evidence type="ECO:0000256" key="2">
    <source>
        <dbReference type="ARBA" id="ARBA00007441"/>
    </source>
</evidence>
<evidence type="ECO:0000259" key="8">
    <source>
        <dbReference type="Pfam" id="PF00155"/>
    </source>
</evidence>
<dbReference type="Gene3D" id="3.90.1150.10">
    <property type="entry name" value="Aspartate Aminotransferase, domain 1"/>
    <property type="match status" value="1"/>
</dbReference>
<name>A0A8T2SRH3_CERRI</name>
<dbReference type="InterPro" id="IPR015422">
    <property type="entry name" value="PyrdxlP-dep_Trfase_small"/>
</dbReference>
<dbReference type="Gene3D" id="3.40.640.10">
    <property type="entry name" value="Type I PLP-dependent aspartate aminotransferase-like (Major domain)"/>
    <property type="match status" value="1"/>
</dbReference>
<evidence type="ECO:0000256" key="7">
    <source>
        <dbReference type="PIRSR" id="PIRSR000517-1"/>
    </source>
</evidence>
<protein>
    <recommendedName>
        <fullName evidence="8">Aminotransferase class I/classII large domain-containing protein</fullName>
    </recommendedName>
</protein>
<sequence length="436" mass="48369">MLDRQCMHVLQQQQQSQSQQKNQYGWHVEAPSSLMRTRNAIRNVLEALPSPQELASANGKSVIPLGQGDPAVFQYLKPPECAEQALIDVIRSKKYNGYSLSAGSEDCRRAVAEFHSKEFSTRLTVDDIIITVGCTQAIEFCIAALAAPGTNILLPRPGFPLYETMCSYMGVKARYYDLIPDRNWEIDLDMFEMLVDRNTVAMIICNPSNPCGAVYSYEHLSKVIAKAEHLKLPIIADEIYGHIAFKGQKFCPVASVAVDVPVLTVGGLSKRWMVPGWRLGWIIISDAYGIFAKGRVVEGLTKLAQLTVNTTSIVQAAAPAILKNTPDAFYENSNALLEEAAKLCCSRIQRIPGLDCPSKPQGSMFIMVKLNMTMFPELRDDIGFAYALATEESVIVLPGTAFGTPNWIRIIFAAQPSLLDQAWDRIESFCSRHRLK</sequence>
<evidence type="ECO:0000256" key="1">
    <source>
        <dbReference type="ARBA" id="ARBA00001933"/>
    </source>
</evidence>
<dbReference type="InterPro" id="IPR004839">
    <property type="entry name" value="Aminotransferase_I/II_large"/>
</dbReference>
<dbReference type="EMBL" id="CM035423">
    <property type="protein sequence ID" value="KAH7366526.1"/>
    <property type="molecule type" value="Genomic_DNA"/>
</dbReference>